<dbReference type="EMBL" id="QGKW02000717">
    <property type="protein sequence ID" value="KAF2600328.1"/>
    <property type="molecule type" value="Genomic_DNA"/>
</dbReference>
<accession>A0A8S9L4P4</accession>
<name>A0A8S9L4P4_BRACR</name>
<organism evidence="1 2">
    <name type="scientific">Brassica cretica</name>
    <name type="common">Mustard</name>
    <dbReference type="NCBI Taxonomy" id="69181"/>
    <lineage>
        <taxon>Eukaryota</taxon>
        <taxon>Viridiplantae</taxon>
        <taxon>Streptophyta</taxon>
        <taxon>Embryophyta</taxon>
        <taxon>Tracheophyta</taxon>
        <taxon>Spermatophyta</taxon>
        <taxon>Magnoliopsida</taxon>
        <taxon>eudicotyledons</taxon>
        <taxon>Gunneridae</taxon>
        <taxon>Pentapetalae</taxon>
        <taxon>rosids</taxon>
        <taxon>malvids</taxon>
        <taxon>Brassicales</taxon>
        <taxon>Brassicaceae</taxon>
        <taxon>Brassiceae</taxon>
        <taxon>Brassica</taxon>
    </lineage>
</organism>
<gene>
    <name evidence="1" type="ORF">F2Q68_00008593</name>
</gene>
<protein>
    <submittedName>
        <fullName evidence="1">Uncharacterized protein</fullName>
    </submittedName>
</protein>
<evidence type="ECO:0000313" key="1">
    <source>
        <dbReference type="EMBL" id="KAF2600328.1"/>
    </source>
</evidence>
<reference evidence="1" key="1">
    <citation type="submission" date="2019-12" db="EMBL/GenBank/DDBJ databases">
        <title>Genome sequencing and annotation of Brassica cretica.</title>
        <authorList>
            <person name="Studholme D.J."/>
            <person name="Sarris P.F."/>
        </authorList>
    </citation>
    <scope>NUCLEOTIDE SEQUENCE</scope>
    <source>
        <strain evidence="1">PFS-001/15</strain>
        <tissue evidence="1">Leaf</tissue>
    </source>
</reference>
<evidence type="ECO:0000313" key="2">
    <source>
        <dbReference type="Proteomes" id="UP000712281"/>
    </source>
</evidence>
<dbReference type="Proteomes" id="UP000712281">
    <property type="component" value="Unassembled WGS sequence"/>
</dbReference>
<dbReference type="AlphaFoldDB" id="A0A8S9L4P4"/>
<comment type="caution">
    <text evidence="1">The sequence shown here is derived from an EMBL/GenBank/DDBJ whole genome shotgun (WGS) entry which is preliminary data.</text>
</comment>
<proteinExistence type="predicted"/>
<sequence>MMTTMIRSWHKQTKPQHNHFVKFDSFRDSQIGGNGDEIRGEQGEARSLQCKTRSYREASISATPCRVVHAGAETSTEDKLGFVRVLVESVHVS</sequence>